<reference evidence="2" key="2">
    <citation type="submission" date="2018-05" db="EMBL/GenBank/DDBJ databases">
        <title>Genome Assembly Of Bacteriophage Specific To Escherichia coli 0157:H7.</title>
        <authorList>
            <person name="Ahmad Hisham U.B."/>
            <person name="Ramli N.A."/>
            <person name="Mohamad Zawawi N.A."/>
            <person name="Mat Arip Y."/>
        </authorList>
    </citation>
    <scope>NUCLEOTIDE SEQUENCE [LARGE SCALE GENOMIC DNA]</scope>
</reference>
<name>A0A2Z5HAN2_9CAUD</name>
<dbReference type="EMBL" id="MH383160">
    <property type="protein sequence ID" value="AXC36668.1"/>
    <property type="molecule type" value="Genomic_DNA"/>
</dbReference>
<evidence type="ECO:0000313" key="2">
    <source>
        <dbReference type="Proteomes" id="UP000252104"/>
    </source>
</evidence>
<sequence>MTVLHQLKKVKHPVVYEDWKRQKLMGDFYFPKSKVLATSKAIYLKYKDEDCLCIQMGFHPKVGLFTTNQTFYKFRIQKDTFSIHIEKHDVQDTIYRVESEPLNLVEIPYNNLEEMYFQQLTIQEDFGMIGLQELEMIKQIRDIYFKE</sequence>
<proteinExistence type="predicted"/>
<accession>A0A2Z5HAN2</accession>
<evidence type="ECO:0000313" key="1">
    <source>
        <dbReference type="EMBL" id="AXC36668.1"/>
    </source>
</evidence>
<dbReference type="Proteomes" id="UP000252104">
    <property type="component" value="Segment"/>
</dbReference>
<reference evidence="1 2" key="1">
    <citation type="submission" date="2018-05" db="EMBL/GenBank/DDBJ databases">
        <title>Characterization Of A New Bacterial Virus From Orangutan (Pongo pygmaeus).</title>
        <authorList>
            <person name="Ahmad Hisham U.B."/>
            <person name="Ramli N.A."/>
            <person name="Mohamad Zawawi N.A."/>
            <person name="Mat Arip Y."/>
        </authorList>
    </citation>
    <scope>NUCLEOTIDE SEQUENCE [LARGE SCALE GENOMIC DNA]</scope>
</reference>
<organism evidence="1 2">
    <name type="scientific">Escherichia phage UB</name>
    <dbReference type="NCBI Taxonomy" id="2268588"/>
    <lineage>
        <taxon>Viruses</taxon>
        <taxon>Duplodnaviria</taxon>
        <taxon>Heunggongvirae</taxon>
        <taxon>Uroviricota</taxon>
        <taxon>Caudoviricetes</taxon>
        <taxon>Asteriusvirus</taxon>
        <taxon>Asteriusvirus PBECO4</taxon>
    </lineage>
</organism>
<protein>
    <submittedName>
        <fullName evidence="1">Uncharacterized protein</fullName>
    </submittedName>
</protein>